<dbReference type="InterPro" id="IPR000639">
    <property type="entry name" value="Epox_hydrolase-like"/>
</dbReference>
<proteinExistence type="inferred from homology"/>
<evidence type="ECO:0000256" key="2">
    <source>
        <dbReference type="ARBA" id="ARBA00004111"/>
    </source>
</evidence>
<comment type="subcellular location">
    <subcellularLocation>
        <location evidence="2">Microsome membrane</location>
        <topology evidence="2">Single-pass membrane protein</topology>
    </subcellularLocation>
</comment>
<name>A0A922L7N4_DERFA</name>
<keyword evidence="9" id="KW-1133">Transmembrane helix</keyword>
<protein>
    <recommendedName>
        <fullName evidence="4">microsomal epoxide hydrolase</fullName>
        <ecNumber evidence="4">3.3.2.9</ecNumber>
    </recommendedName>
</protein>
<comment type="catalytic activity">
    <reaction evidence="1">
        <text>1-(4-methoxyphenyl)-N-methyl-N-[(3-methyloxetan-3-yl)methyl]methanamine + H2O = 2-{[(4-methoxybenzyl)(methyl)amino]methyl}-2-methylpropane-1,3-diol</text>
        <dbReference type="Rhea" id="RHEA:55764"/>
        <dbReference type="ChEBI" id="CHEBI:15377"/>
        <dbReference type="ChEBI" id="CHEBI:139161"/>
        <dbReference type="ChEBI" id="CHEBI:139164"/>
        <dbReference type="EC" id="3.3.2.9"/>
    </reaction>
</comment>
<keyword evidence="6 11" id="KW-0378">Hydrolase</keyword>
<evidence type="ECO:0000256" key="5">
    <source>
        <dbReference type="ARBA" id="ARBA00022797"/>
    </source>
</evidence>
<dbReference type="PANTHER" id="PTHR21661">
    <property type="entry name" value="EPOXIDE HYDROLASE 1-RELATED"/>
    <property type="match status" value="1"/>
</dbReference>
<dbReference type="AlphaFoldDB" id="A0A922L7N4"/>
<dbReference type="Gene3D" id="3.40.50.1820">
    <property type="entry name" value="alpha/beta hydrolase"/>
    <property type="match status" value="1"/>
</dbReference>
<feature type="active site" description="Nucleophile" evidence="7">
    <location>
        <position position="237"/>
    </location>
</feature>
<dbReference type="InterPro" id="IPR029058">
    <property type="entry name" value="AB_hydrolase_fold"/>
</dbReference>
<keyword evidence="9" id="KW-0472">Membrane</keyword>
<evidence type="ECO:0000313" key="12">
    <source>
        <dbReference type="Proteomes" id="UP000790347"/>
    </source>
</evidence>
<evidence type="ECO:0000256" key="1">
    <source>
        <dbReference type="ARBA" id="ARBA00000221"/>
    </source>
</evidence>
<evidence type="ECO:0000259" key="10">
    <source>
        <dbReference type="Pfam" id="PF06441"/>
    </source>
</evidence>
<evidence type="ECO:0000256" key="9">
    <source>
        <dbReference type="SAM" id="Phobius"/>
    </source>
</evidence>
<dbReference type="Proteomes" id="UP000790347">
    <property type="component" value="Unassembled WGS sequence"/>
</dbReference>
<evidence type="ECO:0000256" key="8">
    <source>
        <dbReference type="SAM" id="Coils"/>
    </source>
</evidence>
<evidence type="ECO:0000256" key="6">
    <source>
        <dbReference type="ARBA" id="ARBA00022801"/>
    </source>
</evidence>
<dbReference type="EC" id="3.3.2.9" evidence="4"/>
<reference evidence="11" key="1">
    <citation type="submission" date="2013-05" db="EMBL/GenBank/DDBJ databases">
        <authorList>
            <person name="Yim A.K.Y."/>
            <person name="Chan T.F."/>
            <person name="Ji K.M."/>
            <person name="Liu X.Y."/>
            <person name="Zhou J.W."/>
            <person name="Li R.Q."/>
            <person name="Yang K.Y."/>
            <person name="Li J."/>
            <person name="Li M."/>
            <person name="Law P.T.W."/>
            <person name="Wu Y.L."/>
            <person name="Cai Z.L."/>
            <person name="Qin H."/>
            <person name="Bao Y."/>
            <person name="Leung R.K.K."/>
            <person name="Ng P.K.S."/>
            <person name="Zou J."/>
            <person name="Zhong X.J."/>
            <person name="Ran P.X."/>
            <person name="Zhong N.S."/>
            <person name="Liu Z.G."/>
            <person name="Tsui S.K.W."/>
        </authorList>
    </citation>
    <scope>NUCLEOTIDE SEQUENCE</scope>
    <source>
        <strain evidence="11">Derf</strain>
        <tissue evidence="11">Whole organism</tissue>
    </source>
</reference>
<evidence type="ECO:0000256" key="7">
    <source>
        <dbReference type="PIRSR" id="PIRSR001112-1"/>
    </source>
</evidence>
<reference evidence="11" key="2">
    <citation type="journal article" date="2022" name="Res Sq">
        <title>Comparative Genomics Reveals Insights into the Divergent Evolution of Astigmatic Mites and Household Pest Adaptations.</title>
        <authorList>
            <person name="Xiong Q."/>
            <person name="Wan A.T.-Y."/>
            <person name="Liu X.-Y."/>
            <person name="Fung C.S.-H."/>
            <person name="Xiao X."/>
            <person name="Malainual N."/>
            <person name="Hou J."/>
            <person name="Wang L."/>
            <person name="Wang M."/>
            <person name="Yang K."/>
            <person name="Cui Y."/>
            <person name="Leung E."/>
            <person name="Nong W."/>
            <person name="Shin S.-K."/>
            <person name="Au S."/>
            <person name="Jeong K.Y."/>
            <person name="Chew F.T."/>
            <person name="Hui J."/>
            <person name="Leung T.F."/>
            <person name="Tungtrongchitr A."/>
            <person name="Zhong N."/>
            <person name="Liu Z."/>
            <person name="Tsui S."/>
        </authorList>
    </citation>
    <scope>NUCLEOTIDE SEQUENCE</scope>
    <source>
        <strain evidence="11">Derf</strain>
        <tissue evidence="11">Whole organism</tissue>
    </source>
</reference>
<dbReference type="GO" id="GO:0097176">
    <property type="term" value="P:epoxide metabolic process"/>
    <property type="evidence" value="ECO:0007669"/>
    <property type="project" value="TreeGrafter"/>
</dbReference>
<keyword evidence="8" id="KW-0175">Coiled coil</keyword>
<dbReference type="EMBL" id="ASGP02000002">
    <property type="protein sequence ID" value="KAH9522352.1"/>
    <property type="molecule type" value="Genomic_DNA"/>
</dbReference>
<organism evidence="11 12">
    <name type="scientific">Dermatophagoides farinae</name>
    <name type="common">American house dust mite</name>
    <dbReference type="NCBI Taxonomy" id="6954"/>
    <lineage>
        <taxon>Eukaryota</taxon>
        <taxon>Metazoa</taxon>
        <taxon>Ecdysozoa</taxon>
        <taxon>Arthropoda</taxon>
        <taxon>Chelicerata</taxon>
        <taxon>Arachnida</taxon>
        <taxon>Acari</taxon>
        <taxon>Acariformes</taxon>
        <taxon>Sarcoptiformes</taxon>
        <taxon>Astigmata</taxon>
        <taxon>Psoroptidia</taxon>
        <taxon>Analgoidea</taxon>
        <taxon>Pyroglyphidae</taxon>
        <taxon>Dermatophagoidinae</taxon>
        <taxon>Dermatophagoides</taxon>
    </lineage>
</organism>
<dbReference type="SUPFAM" id="SSF53474">
    <property type="entry name" value="alpha/beta-Hydrolases"/>
    <property type="match status" value="1"/>
</dbReference>
<dbReference type="Pfam" id="PF06441">
    <property type="entry name" value="EHN"/>
    <property type="match status" value="1"/>
</dbReference>
<gene>
    <name evidence="11" type="primary">EPHX1_1</name>
    <name evidence="11" type="ORF">DERF_005932</name>
</gene>
<dbReference type="InterPro" id="IPR016292">
    <property type="entry name" value="Epoxide_hydrolase"/>
</dbReference>
<dbReference type="InterPro" id="IPR010497">
    <property type="entry name" value="Epoxide_hydro_N"/>
</dbReference>
<dbReference type="GO" id="GO:0033961">
    <property type="term" value="F:cis-stilbene-oxide hydrolase activity"/>
    <property type="evidence" value="ECO:0007669"/>
    <property type="project" value="UniProtKB-EC"/>
</dbReference>
<sequence length="490" mass="57210">MGCCCKVTTLFLLIVAGFSLYQFYPCLFKCHDKPNFDTFKVDDWFGRVMLKANQKIPKDPVDIKSFRLNVSDADLNDLHDRLKRSRFIDHLQDTHFQYGFNSDYLRVVQQYWQNSYQWRKHEQQINSYPQFTTQIEGLNIHFFHVKPKTTAKVKTIFPILLVHGWPGSFYEYLKSIPMLTEPDSNGYAYEIILPSIPGYGYSEQPHKPGFNIPAAARIFVKLMKRLGHEKFITHGGDWGSAISLAISTIYPENVRGLHLVGNFFQPSTFGDFRRMLMAYLMPKYYFGTDDWQRQWEKTFPFCQKFKSMLLETGYMHIQATKPDTVAAGLADSPIGMAAYLLEKFSAWTHANYMELSDGGLVDKFTMDELLTNVMIYWTSGNIAASQRFYLENMQNFKFMQTLTQAQVKVPSAIIEPTHDLMRAPRKFIEHLHENLLQFTDSNVGGHFLAFEEPNIVVKDIRQFSKKLLEFEQQKRKEEEQEQQQKKHDEV</sequence>
<feature type="coiled-coil region" evidence="8">
    <location>
        <begin position="460"/>
        <end position="488"/>
    </location>
</feature>
<feature type="active site" description="Proton acceptor" evidence="7">
    <location>
        <position position="446"/>
    </location>
</feature>
<keyword evidence="9" id="KW-0812">Transmembrane</keyword>
<feature type="domain" description="Epoxide hydrolase N-terminal" evidence="10">
    <location>
        <begin position="63"/>
        <end position="172"/>
    </location>
</feature>
<evidence type="ECO:0000313" key="11">
    <source>
        <dbReference type="EMBL" id="KAH9522353.1"/>
    </source>
</evidence>
<accession>A0A922L7N4</accession>
<feature type="active site" description="Proton donor" evidence="7">
    <location>
        <position position="389"/>
    </location>
</feature>
<comment type="caution">
    <text evidence="11">The sequence shown here is derived from an EMBL/GenBank/DDBJ whole genome shotgun (WGS) entry which is preliminary data.</text>
</comment>
<keyword evidence="12" id="KW-1185">Reference proteome</keyword>
<dbReference type="InterPro" id="IPR000073">
    <property type="entry name" value="AB_hydrolase_1"/>
</dbReference>
<dbReference type="PRINTS" id="PR00412">
    <property type="entry name" value="EPOXHYDRLASE"/>
</dbReference>
<keyword evidence="5" id="KW-0058">Aromatic hydrocarbons catabolism</keyword>
<dbReference type="EMBL" id="ASGP02000002">
    <property type="protein sequence ID" value="KAH9522353.1"/>
    <property type="molecule type" value="Genomic_DNA"/>
</dbReference>
<evidence type="ECO:0000256" key="4">
    <source>
        <dbReference type="ARBA" id="ARBA00012091"/>
    </source>
</evidence>
<evidence type="ECO:0000256" key="3">
    <source>
        <dbReference type="ARBA" id="ARBA00010088"/>
    </source>
</evidence>
<dbReference type="PRINTS" id="PR00111">
    <property type="entry name" value="ABHYDROLASE"/>
</dbReference>
<feature type="transmembrane region" description="Helical" evidence="9">
    <location>
        <begin position="7"/>
        <end position="24"/>
    </location>
</feature>
<dbReference type="PIRSF" id="PIRSF001112">
    <property type="entry name" value="Epoxide_hydrolase"/>
    <property type="match status" value="1"/>
</dbReference>
<dbReference type="PANTHER" id="PTHR21661:SF35">
    <property type="entry name" value="EPOXIDE HYDROLASE"/>
    <property type="match status" value="1"/>
</dbReference>
<comment type="similarity">
    <text evidence="3">Belongs to the peptidase S33 family.</text>
</comment>